<keyword evidence="4 8" id="KW-1133">Transmembrane helix</keyword>
<evidence type="ECO:0000256" key="5">
    <source>
        <dbReference type="ARBA" id="ARBA00023065"/>
    </source>
</evidence>
<dbReference type="HOGENOM" id="CLU_015263_7_4_9"/>
<feature type="transmembrane region" description="Helical" evidence="8">
    <location>
        <begin position="24"/>
        <end position="46"/>
    </location>
</feature>
<dbReference type="PRINTS" id="PR00762">
    <property type="entry name" value="CLCHANNEL"/>
</dbReference>
<evidence type="ECO:0000256" key="8">
    <source>
        <dbReference type="SAM" id="Phobius"/>
    </source>
</evidence>
<evidence type="ECO:0000256" key="6">
    <source>
        <dbReference type="ARBA" id="ARBA00023136"/>
    </source>
</evidence>
<dbReference type="AlphaFoldDB" id="A0A125W5P0"/>
<sequence length="525" mass="57747">MEAKNEMNNDVHEIKQLDGTRIGFILKGIVVGILVGFVVSLFRLGIEKIGEQVVHLYQTFHEKPFWMIPWFLFSLVLAYLLGRLIKSEPAIKGSGIPQVEGQLQGQLEIHWFPVLWKKFIGGILAISPGLFLGREGPSIQLGAVVGQGYSQWRQSTKSEEKILISSGASAGLAAAFNAPIAGLLFVLEEVHHSFSPLVWLTSFSAAISANFVSLHFFGLQPVLYIGPVKSLPLEYYWTLVLLGVLLGLLGWIYQKTLLSLPKVYGKIKGLSSNYYGFVPFILILPIGYFFPHLLGGGNQIVLALGNQPATIWALVGLLVLRFVFSMVSYGSNLPGGIFLPILTLGAIIGTLYGSLLVQYVGMDPIFVKNFLIFAMAGYFTAIGKAPLTAIILVTEMVGNFSHLMSLGVVALVSYITIDSLGGKPIYESLLERLVPSKVSNIRGHKTIIELPITAESSLDDTMVRDFVWPKQMLLTSIRRGESEILTHGDTVMHVGDVLIILTDEKLAYQVKKEIYQKTLPNDLVN</sequence>
<evidence type="ECO:0000256" key="7">
    <source>
        <dbReference type="ARBA" id="ARBA00023214"/>
    </source>
</evidence>
<dbReference type="Pfam" id="PF00654">
    <property type="entry name" value="Voltage_CLC"/>
    <property type="match status" value="1"/>
</dbReference>
<feature type="transmembrane region" description="Helical" evidence="8">
    <location>
        <begin position="199"/>
        <end position="223"/>
    </location>
</feature>
<gene>
    <name evidence="10" type="ORF">HMPREF9498_01901</name>
</gene>
<dbReference type="SUPFAM" id="SSF81340">
    <property type="entry name" value="Clc chloride channel"/>
    <property type="match status" value="1"/>
</dbReference>
<comment type="caution">
    <text evidence="10">The sequence shown here is derived from an EMBL/GenBank/DDBJ whole genome shotgun (WGS) entry which is preliminary data.</text>
</comment>
<feature type="transmembrane region" description="Helical" evidence="8">
    <location>
        <begin position="369"/>
        <end position="393"/>
    </location>
</feature>
<evidence type="ECO:0000259" key="9">
    <source>
        <dbReference type="PROSITE" id="PS51202"/>
    </source>
</evidence>
<evidence type="ECO:0000256" key="4">
    <source>
        <dbReference type="ARBA" id="ARBA00022989"/>
    </source>
</evidence>
<dbReference type="PROSITE" id="PS51202">
    <property type="entry name" value="RCK_C"/>
    <property type="match status" value="1"/>
</dbReference>
<dbReference type="GO" id="GO:0005886">
    <property type="term" value="C:plasma membrane"/>
    <property type="evidence" value="ECO:0007669"/>
    <property type="project" value="TreeGrafter"/>
</dbReference>
<feature type="transmembrane region" description="Helical" evidence="8">
    <location>
        <begin position="273"/>
        <end position="290"/>
    </location>
</feature>
<dbReference type="EMBL" id="AEBR01000063">
    <property type="protein sequence ID" value="EFM82486.1"/>
    <property type="molecule type" value="Genomic_DNA"/>
</dbReference>
<dbReference type="GO" id="GO:0006813">
    <property type="term" value="P:potassium ion transport"/>
    <property type="evidence" value="ECO:0007669"/>
    <property type="project" value="InterPro"/>
</dbReference>
<dbReference type="InterPro" id="IPR014743">
    <property type="entry name" value="Cl-channel_core"/>
</dbReference>
<dbReference type="PANTHER" id="PTHR45711">
    <property type="entry name" value="CHLORIDE CHANNEL PROTEIN"/>
    <property type="match status" value="1"/>
</dbReference>
<feature type="transmembrane region" description="Helical" evidence="8">
    <location>
        <begin position="66"/>
        <end position="85"/>
    </location>
</feature>
<keyword evidence="6 8" id="KW-0472">Membrane</keyword>
<evidence type="ECO:0000313" key="10">
    <source>
        <dbReference type="EMBL" id="EFM82486.1"/>
    </source>
</evidence>
<keyword evidence="3 8" id="KW-0812">Transmembrane</keyword>
<dbReference type="InterPro" id="IPR001807">
    <property type="entry name" value="ClC"/>
</dbReference>
<reference evidence="10 11" key="1">
    <citation type="submission" date="2010-07" db="EMBL/GenBank/DDBJ databases">
        <authorList>
            <person name="Sid Ahmed O."/>
        </authorList>
    </citation>
    <scope>NUCLEOTIDE SEQUENCE [LARGE SCALE GENOMIC DNA]</scope>
    <source>
        <strain evidence="10 11">TX4248</strain>
    </source>
</reference>
<feature type="transmembrane region" description="Helical" evidence="8">
    <location>
        <begin position="337"/>
        <end position="357"/>
    </location>
</feature>
<evidence type="ECO:0000256" key="2">
    <source>
        <dbReference type="ARBA" id="ARBA00022448"/>
    </source>
</evidence>
<proteinExistence type="predicted"/>
<feature type="transmembrane region" description="Helical" evidence="8">
    <location>
        <begin position="235"/>
        <end position="253"/>
    </location>
</feature>
<dbReference type="InterPro" id="IPR036721">
    <property type="entry name" value="RCK_C_sf"/>
</dbReference>
<keyword evidence="7" id="KW-0868">Chloride</keyword>
<feature type="domain" description="RCK C-terminal" evidence="9">
    <location>
        <begin position="435"/>
        <end position="517"/>
    </location>
</feature>
<dbReference type="SUPFAM" id="SSF116726">
    <property type="entry name" value="TrkA C-terminal domain-like"/>
    <property type="match status" value="1"/>
</dbReference>
<keyword evidence="2" id="KW-0813">Transport</keyword>
<comment type="subcellular location">
    <subcellularLocation>
        <location evidence="1">Membrane</location>
        <topology evidence="1">Multi-pass membrane protein</topology>
    </subcellularLocation>
</comment>
<dbReference type="GO" id="GO:0008324">
    <property type="term" value="F:monoatomic cation transmembrane transporter activity"/>
    <property type="evidence" value="ECO:0007669"/>
    <property type="project" value="InterPro"/>
</dbReference>
<evidence type="ECO:0000313" key="11">
    <source>
        <dbReference type="Proteomes" id="UP000004846"/>
    </source>
</evidence>
<name>A0A125W5P0_ENTFL</name>
<dbReference type="PANTHER" id="PTHR45711:SF6">
    <property type="entry name" value="CHLORIDE CHANNEL PROTEIN"/>
    <property type="match status" value="1"/>
</dbReference>
<evidence type="ECO:0000256" key="3">
    <source>
        <dbReference type="ARBA" id="ARBA00022692"/>
    </source>
</evidence>
<dbReference type="CDD" id="cd01031">
    <property type="entry name" value="EriC"/>
    <property type="match status" value="1"/>
</dbReference>
<dbReference type="Pfam" id="PF02080">
    <property type="entry name" value="TrkA_C"/>
    <property type="match status" value="1"/>
</dbReference>
<protein>
    <submittedName>
        <fullName evidence="10">Putative ATP synthase F0, A subunit</fullName>
    </submittedName>
</protein>
<dbReference type="GO" id="GO:0005247">
    <property type="term" value="F:voltage-gated chloride channel activity"/>
    <property type="evidence" value="ECO:0007669"/>
    <property type="project" value="TreeGrafter"/>
</dbReference>
<dbReference type="Proteomes" id="UP000004846">
    <property type="component" value="Unassembled WGS sequence"/>
</dbReference>
<accession>A0A125W5P0</accession>
<feature type="transmembrane region" description="Helical" evidence="8">
    <location>
        <begin position="311"/>
        <end position="331"/>
    </location>
</feature>
<dbReference type="Gene3D" id="1.10.3080.10">
    <property type="entry name" value="Clc chloride channel"/>
    <property type="match status" value="1"/>
</dbReference>
<feature type="transmembrane region" description="Helical" evidence="8">
    <location>
        <begin position="162"/>
        <end position="187"/>
    </location>
</feature>
<dbReference type="InterPro" id="IPR006037">
    <property type="entry name" value="RCK_C"/>
</dbReference>
<keyword evidence="5" id="KW-0406">Ion transport</keyword>
<organism evidence="10 11">
    <name type="scientific">Enterococcus faecalis TX4248</name>
    <dbReference type="NCBI Taxonomy" id="749495"/>
    <lineage>
        <taxon>Bacteria</taxon>
        <taxon>Bacillati</taxon>
        <taxon>Bacillota</taxon>
        <taxon>Bacilli</taxon>
        <taxon>Lactobacillales</taxon>
        <taxon>Enterococcaceae</taxon>
        <taxon>Enterococcus</taxon>
    </lineage>
</organism>
<dbReference type="Gene3D" id="3.30.70.1450">
    <property type="entry name" value="Regulator of K+ conductance, C-terminal domain"/>
    <property type="match status" value="1"/>
</dbReference>
<evidence type="ECO:0000256" key="1">
    <source>
        <dbReference type="ARBA" id="ARBA00004141"/>
    </source>
</evidence>